<evidence type="ECO:0000313" key="3">
    <source>
        <dbReference type="EMBL" id="CAJ1957108.1"/>
    </source>
</evidence>
<dbReference type="AlphaFoldDB" id="A0AAD2JJQ6"/>
<dbReference type="EMBL" id="CAKOGP040001936">
    <property type="protein sequence ID" value="CAJ1957108.1"/>
    <property type="molecule type" value="Genomic_DNA"/>
</dbReference>
<evidence type="ECO:0000256" key="1">
    <source>
        <dbReference type="SAM" id="MobiDB-lite"/>
    </source>
</evidence>
<feature type="transmembrane region" description="Helical" evidence="2">
    <location>
        <begin position="36"/>
        <end position="59"/>
    </location>
</feature>
<evidence type="ECO:0000256" key="2">
    <source>
        <dbReference type="SAM" id="Phobius"/>
    </source>
</evidence>
<feature type="transmembrane region" description="Helical" evidence="2">
    <location>
        <begin position="184"/>
        <end position="204"/>
    </location>
</feature>
<name>A0AAD2JJQ6_9STRA</name>
<feature type="region of interest" description="Disordered" evidence="1">
    <location>
        <begin position="1"/>
        <end position="31"/>
    </location>
</feature>
<feature type="transmembrane region" description="Helical" evidence="2">
    <location>
        <begin position="216"/>
        <end position="237"/>
    </location>
</feature>
<keyword evidence="2" id="KW-0812">Transmembrane</keyword>
<dbReference type="Proteomes" id="UP001295423">
    <property type="component" value="Unassembled WGS sequence"/>
</dbReference>
<evidence type="ECO:0000313" key="4">
    <source>
        <dbReference type="Proteomes" id="UP001295423"/>
    </source>
</evidence>
<keyword evidence="2" id="KW-0472">Membrane</keyword>
<proteinExistence type="predicted"/>
<comment type="caution">
    <text evidence="3">The sequence shown here is derived from an EMBL/GenBank/DDBJ whole genome shotgun (WGS) entry which is preliminary data.</text>
</comment>
<keyword evidence="2" id="KW-1133">Transmembrane helix</keyword>
<organism evidence="3 4">
    <name type="scientific">Cylindrotheca closterium</name>
    <dbReference type="NCBI Taxonomy" id="2856"/>
    <lineage>
        <taxon>Eukaryota</taxon>
        <taxon>Sar</taxon>
        <taxon>Stramenopiles</taxon>
        <taxon>Ochrophyta</taxon>
        <taxon>Bacillariophyta</taxon>
        <taxon>Bacillariophyceae</taxon>
        <taxon>Bacillariophycidae</taxon>
        <taxon>Bacillariales</taxon>
        <taxon>Bacillariaceae</taxon>
        <taxon>Cylindrotheca</taxon>
    </lineage>
</organism>
<protein>
    <submittedName>
        <fullName evidence="3">Uncharacterized protein</fullName>
    </submittedName>
</protein>
<accession>A0AAD2JJQ6</accession>
<feature type="transmembrane region" description="Helical" evidence="2">
    <location>
        <begin position="106"/>
        <end position="125"/>
    </location>
</feature>
<gene>
    <name evidence="3" type="ORF">CYCCA115_LOCUS16550</name>
</gene>
<feature type="transmembrane region" description="Helical" evidence="2">
    <location>
        <begin position="145"/>
        <end position="164"/>
    </location>
</feature>
<feature type="transmembrane region" description="Helical" evidence="2">
    <location>
        <begin position="79"/>
        <end position="100"/>
    </location>
</feature>
<reference evidence="3" key="1">
    <citation type="submission" date="2023-08" db="EMBL/GenBank/DDBJ databases">
        <authorList>
            <person name="Audoor S."/>
            <person name="Bilcke G."/>
        </authorList>
    </citation>
    <scope>NUCLEOTIDE SEQUENCE</scope>
</reference>
<keyword evidence="4" id="KW-1185">Reference proteome</keyword>
<feature type="compositionally biased region" description="Pro residues" evidence="1">
    <location>
        <begin position="14"/>
        <end position="25"/>
    </location>
</feature>
<sequence>MDFGPFILNSTSPPTWPPTSAPTDPPEGQGGDEGNASVLTMLFLTFASVVLTGSTLQWVISRGLFSKGLSNPRNTYNIIVLLAGIFSGIQAICNFLLYYYEPTEVWFLFLRLTQWVIMTHTSIMIVSNKLSMLYRNSPKVWKRLLLINVSMLPISILVFVLLVGDKLSDSVAYTKMNRIIEPTQIALWGIIEFVLSGMFIVKMWSFEWSVMERKAILALVLVGLCDLATIFAHFLFWDLPFKVVKAFAYCLRIRLEINALCVLVDCWKSRSPSRVSGVGSPPSTDNKCVLTSSIRGPFSNSSMHARSVRFSTDDDDSLQLRTVELDEDGTAKVAQIKPRGHVLMDDDIESETELDESLKESYRCRR</sequence>